<dbReference type="PANTHER" id="PTHR22726:SF1">
    <property type="entry name" value="METALLOENDOPEPTIDASE OMA1, MITOCHONDRIAL"/>
    <property type="match status" value="1"/>
</dbReference>
<gene>
    <name evidence="9" type="ORF">WJU16_15585</name>
</gene>
<comment type="similarity">
    <text evidence="6">Belongs to the peptidase M48 family.</text>
</comment>
<protein>
    <submittedName>
        <fullName evidence="9">M48 family metallopeptidase</fullName>
    </submittedName>
</protein>
<keyword evidence="5 6" id="KW-0482">Metalloprotease</keyword>
<keyword evidence="7" id="KW-1133">Transmembrane helix</keyword>
<dbReference type="InterPro" id="IPR051156">
    <property type="entry name" value="Mito/Outer_Membr_Metalloprot"/>
</dbReference>
<keyword evidence="1 6" id="KW-0645">Protease</keyword>
<organism evidence="9 10">
    <name type="scientific">Chitinophaga pollutisoli</name>
    <dbReference type="NCBI Taxonomy" id="3133966"/>
    <lineage>
        <taxon>Bacteria</taxon>
        <taxon>Pseudomonadati</taxon>
        <taxon>Bacteroidota</taxon>
        <taxon>Chitinophagia</taxon>
        <taxon>Chitinophagales</taxon>
        <taxon>Chitinophagaceae</taxon>
        <taxon>Chitinophaga</taxon>
    </lineage>
</organism>
<evidence type="ECO:0000256" key="1">
    <source>
        <dbReference type="ARBA" id="ARBA00022670"/>
    </source>
</evidence>
<evidence type="ECO:0000313" key="10">
    <source>
        <dbReference type="Proteomes" id="UP001485459"/>
    </source>
</evidence>
<dbReference type="RefSeq" id="WP_341834411.1">
    <property type="nucleotide sequence ID" value="NZ_CP149822.1"/>
</dbReference>
<feature type="transmembrane region" description="Helical" evidence="7">
    <location>
        <begin position="95"/>
        <end position="123"/>
    </location>
</feature>
<keyword evidence="3 6" id="KW-0378">Hydrolase</keyword>
<keyword evidence="4 6" id="KW-0862">Zinc</keyword>
<dbReference type="PANTHER" id="PTHR22726">
    <property type="entry name" value="METALLOENDOPEPTIDASE OMA1"/>
    <property type="match status" value="1"/>
</dbReference>
<dbReference type="Pfam" id="PF01435">
    <property type="entry name" value="Peptidase_M48"/>
    <property type="match status" value="1"/>
</dbReference>
<evidence type="ECO:0000256" key="6">
    <source>
        <dbReference type="RuleBase" id="RU003983"/>
    </source>
</evidence>
<evidence type="ECO:0000256" key="2">
    <source>
        <dbReference type="ARBA" id="ARBA00022723"/>
    </source>
</evidence>
<accession>A0ABZ2YIY6</accession>
<keyword evidence="2" id="KW-0479">Metal-binding</keyword>
<dbReference type="Proteomes" id="UP001485459">
    <property type="component" value="Chromosome"/>
</dbReference>
<sequence length="352" mass="38961">MKAFQGYYSYETPDHIQGADVTVTNKRIEIHLKDAHGNPRTVFWYWENVVKGEERPGGCVLHHTGRPLQTLIVPNGDFAPLAAMQMAKKRRVFPVAYVTFFATALIVVGLVVAAFVWIVPWLAGKAANALPVEYEVSIGEEAYQSLIKAYKILPKETEQVNTFYKQMGVSSPYPIKITVVDLDQSNAFAVPGGHIVVYSGLLKRMRHPEELAALLAHESSHINLRHTTRSLMQSLGTFTAVSLIFGDVTGMGAVLVENASQLKSLEYSRSLEKEADLNGLIMLKNQRIPGNGFGLLFKTLGESGGSAPSEWLSSHPDLDRRAKYVEEKIIQPEPTMPAVLTATWEQIRSGLK</sequence>
<proteinExistence type="inferred from homology"/>
<feature type="domain" description="Peptidase M48" evidence="8">
    <location>
        <begin position="159"/>
        <end position="327"/>
    </location>
</feature>
<comment type="cofactor">
    <cofactor evidence="6">
        <name>Zn(2+)</name>
        <dbReference type="ChEBI" id="CHEBI:29105"/>
    </cofactor>
    <text evidence="6">Binds 1 zinc ion per subunit.</text>
</comment>
<evidence type="ECO:0000313" key="9">
    <source>
        <dbReference type="EMBL" id="WZN39423.1"/>
    </source>
</evidence>
<dbReference type="InterPro" id="IPR001915">
    <property type="entry name" value="Peptidase_M48"/>
</dbReference>
<evidence type="ECO:0000256" key="7">
    <source>
        <dbReference type="SAM" id="Phobius"/>
    </source>
</evidence>
<dbReference type="EMBL" id="CP149822">
    <property type="protein sequence ID" value="WZN39423.1"/>
    <property type="molecule type" value="Genomic_DNA"/>
</dbReference>
<keyword evidence="10" id="KW-1185">Reference proteome</keyword>
<evidence type="ECO:0000256" key="5">
    <source>
        <dbReference type="ARBA" id="ARBA00023049"/>
    </source>
</evidence>
<keyword evidence="7" id="KW-0812">Transmembrane</keyword>
<dbReference type="CDD" id="cd07332">
    <property type="entry name" value="M48C_Oma1_like"/>
    <property type="match status" value="1"/>
</dbReference>
<evidence type="ECO:0000259" key="8">
    <source>
        <dbReference type="Pfam" id="PF01435"/>
    </source>
</evidence>
<dbReference type="Gene3D" id="3.30.2010.10">
    <property type="entry name" value="Metalloproteases ('zincins'), catalytic domain"/>
    <property type="match status" value="1"/>
</dbReference>
<reference evidence="10" key="1">
    <citation type="submission" date="2024-03" db="EMBL/GenBank/DDBJ databases">
        <title>Chitinophaga horti sp. nov., isolated from garden soil.</title>
        <authorList>
            <person name="Lee D.S."/>
            <person name="Han D.M."/>
            <person name="Baek J.H."/>
            <person name="Choi D.G."/>
            <person name="Jeon J.H."/>
            <person name="Jeon C.O."/>
        </authorList>
    </citation>
    <scope>NUCLEOTIDE SEQUENCE [LARGE SCALE GENOMIC DNA]</scope>
    <source>
        <strain evidence="10">GPA1</strain>
    </source>
</reference>
<evidence type="ECO:0000256" key="4">
    <source>
        <dbReference type="ARBA" id="ARBA00022833"/>
    </source>
</evidence>
<evidence type="ECO:0000256" key="3">
    <source>
        <dbReference type="ARBA" id="ARBA00022801"/>
    </source>
</evidence>
<name>A0ABZ2YIY6_9BACT</name>
<keyword evidence="7" id="KW-0472">Membrane</keyword>